<gene>
    <name evidence="1" type="ORF">H4O21_04575</name>
</gene>
<reference evidence="1 2" key="1">
    <citation type="submission" date="2020-08" db="EMBL/GenBank/DDBJ databases">
        <title>Oceanospirillum sp. nov. isolated from marine sediment.</title>
        <authorList>
            <person name="Ji X."/>
        </authorList>
    </citation>
    <scope>NUCLEOTIDE SEQUENCE [LARGE SCALE GENOMIC DNA]</scope>
    <source>
        <strain evidence="1 2">D5</strain>
    </source>
</reference>
<protein>
    <submittedName>
        <fullName evidence="1">Uncharacterized protein</fullName>
    </submittedName>
</protein>
<proteinExistence type="predicted"/>
<dbReference type="RefSeq" id="WP_182807673.1">
    <property type="nucleotide sequence ID" value="NZ_JACJFM010000004.1"/>
</dbReference>
<comment type="caution">
    <text evidence="1">The sequence shown here is derived from an EMBL/GenBank/DDBJ whole genome shotgun (WGS) entry which is preliminary data.</text>
</comment>
<name>A0A839IN36_9GAMM</name>
<dbReference type="EMBL" id="JACJFM010000004">
    <property type="protein sequence ID" value="MBB1485887.1"/>
    <property type="molecule type" value="Genomic_DNA"/>
</dbReference>
<organism evidence="1 2">
    <name type="scientific">Oceanospirillum sediminis</name>
    <dbReference type="NCBI Taxonomy" id="2760088"/>
    <lineage>
        <taxon>Bacteria</taxon>
        <taxon>Pseudomonadati</taxon>
        <taxon>Pseudomonadota</taxon>
        <taxon>Gammaproteobacteria</taxon>
        <taxon>Oceanospirillales</taxon>
        <taxon>Oceanospirillaceae</taxon>
        <taxon>Oceanospirillum</taxon>
    </lineage>
</organism>
<dbReference type="Proteomes" id="UP000565262">
    <property type="component" value="Unassembled WGS sequence"/>
</dbReference>
<keyword evidence="2" id="KW-1185">Reference proteome</keyword>
<dbReference type="AlphaFoldDB" id="A0A839IN36"/>
<evidence type="ECO:0000313" key="2">
    <source>
        <dbReference type="Proteomes" id="UP000565262"/>
    </source>
</evidence>
<accession>A0A839IN36</accession>
<sequence>MQNLGELNSVGGFFEKTNTGQFIFLGRSHSGALAAAILSVNNGKAVVEYSENISCKSIVSFVSALKCDHSTGKILFCYCYHESSIRYANTIKPDYLGGFTLGDELNVNNVADLDQRSSKTYLFFSSQLSKLFVCNAISSSPYCIRLMVVDTSGDLISISAVSEIGEKQHIYNPVFFFDDISGRYVFFWGTKYPYQRYYCLADYADGKFVFDSPVMYDSSGRGESVVVYSKAISSAVVFDRYKEDIKSGYSRVIRPAGSNAKDYIGLARRDALVGSDASVAVEGDIVDGFSGLSIKSEYWLAPGGGIQPYNTGLSKVGIAVSDTSILIRR</sequence>
<evidence type="ECO:0000313" key="1">
    <source>
        <dbReference type="EMBL" id="MBB1485887.1"/>
    </source>
</evidence>